<dbReference type="EMBL" id="CACRXK020002081">
    <property type="protein sequence ID" value="CAB3992582.1"/>
    <property type="molecule type" value="Genomic_DNA"/>
</dbReference>
<dbReference type="InterPro" id="IPR041577">
    <property type="entry name" value="RT_RNaseH_2"/>
</dbReference>
<accession>A0A6S7GRL0</accession>
<organism evidence="3 4">
    <name type="scientific">Paramuricea clavata</name>
    <name type="common">Red gorgonian</name>
    <name type="synonym">Violescent sea-whip</name>
    <dbReference type="NCBI Taxonomy" id="317549"/>
    <lineage>
        <taxon>Eukaryota</taxon>
        <taxon>Metazoa</taxon>
        <taxon>Cnidaria</taxon>
        <taxon>Anthozoa</taxon>
        <taxon>Octocorallia</taxon>
        <taxon>Malacalcyonacea</taxon>
        <taxon>Plexauridae</taxon>
        <taxon>Paramuricea</taxon>
    </lineage>
</organism>
<name>A0A6S7GRL0_PARCT</name>
<sequence>MSMYRELKEPKEPIQASRTSLTSYTGDKLNLVGKCTLKCMNKLLNFFVSETDQYPFLGFQASQELDIIKVVISTNKEGDLKEKYSVVFKGVGCLKEPYHIELEPEVSPVISAARKVPVEIKGRLKLELEEMEKQGVIRKVDRPTDWVNSIAIVQKPGTGRLRICLDPKHLNEAIRREHFQLPTIPLDEPNQLITMFSTPFGRYCFTGMPFGIKSAQEVFQKRISQHLDDFEAIATEIDDILIWGSDEQEHDARLEASVQQCEEINLTLNVDKCKFNVNEVSHCGHNFMKDCVKPDESKIKAIQDMPTPSSKKKIERLLGTANYSAKFVPNLPTITAPIRELLKKDIEFYWSHKQTKAFDEVKEILTQQPVLKFIDPTKPVIVRCAASQNGLGAVLIQEEQPIAYASRSTTEAGTRHAQIEKELLSVLFALERFMINAYTYGVKVRVENDHKPLEIILKKSLHDAPLGLQMMLLRLQKYDFTYKHKPGEDLVVADTLSRAPLPTTDSELEKEISCYV</sequence>
<dbReference type="PANTHER" id="PTHR37984">
    <property type="entry name" value="PROTEIN CBG26694"/>
    <property type="match status" value="1"/>
</dbReference>
<dbReference type="Gene3D" id="3.10.10.10">
    <property type="entry name" value="HIV Type 1 Reverse Transcriptase, subunit A, domain 1"/>
    <property type="match status" value="2"/>
</dbReference>
<dbReference type="InterPro" id="IPR043502">
    <property type="entry name" value="DNA/RNA_pol_sf"/>
</dbReference>
<dbReference type="Gene3D" id="3.30.70.270">
    <property type="match status" value="2"/>
</dbReference>
<dbReference type="InterPro" id="IPR043128">
    <property type="entry name" value="Rev_trsase/Diguanyl_cyclase"/>
</dbReference>
<dbReference type="InterPro" id="IPR050951">
    <property type="entry name" value="Retrovirus_Pol_polyprotein"/>
</dbReference>
<comment type="caution">
    <text evidence="3">The sequence shown here is derived from an EMBL/GenBank/DDBJ whole genome shotgun (WGS) entry which is preliminary data.</text>
</comment>
<protein>
    <submittedName>
        <fullName evidence="3">Uncharacterized protein</fullName>
    </submittedName>
</protein>
<gene>
    <name evidence="3" type="ORF">PACLA_8A084413</name>
</gene>
<evidence type="ECO:0000259" key="1">
    <source>
        <dbReference type="Pfam" id="PF00078"/>
    </source>
</evidence>
<dbReference type="CDD" id="cd09274">
    <property type="entry name" value="RNase_HI_RT_Ty3"/>
    <property type="match status" value="1"/>
</dbReference>
<evidence type="ECO:0000313" key="3">
    <source>
        <dbReference type="EMBL" id="CAB3992582.1"/>
    </source>
</evidence>
<dbReference type="Proteomes" id="UP001152795">
    <property type="component" value="Unassembled WGS sequence"/>
</dbReference>
<feature type="domain" description="Reverse transcriptase" evidence="1">
    <location>
        <begin position="183"/>
        <end position="286"/>
    </location>
</feature>
<dbReference type="OrthoDB" id="775972at2759"/>
<proteinExistence type="predicted"/>
<dbReference type="Pfam" id="PF00078">
    <property type="entry name" value="RVT_1"/>
    <property type="match status" value="1"/>
</dbReference>
<dbReference type="FunFam" id="3.30.70.270:FF:000026">
    <property type="entry name" value="Transposon Ty3-G Gag-Pol polyprotein"/>
    <property type="match status" value="1"/>
</dbReference>
<dbReference type="Pfam" id="PF17919">
    <property type="entry name" value="RT_RNaseH_2"/>
    <property type="match status" value="1"/>
</dbReference>
<dbReference type="FunFam" id="3.10.10.10:FF:000003">
    <property type="entry name" value="Retrovirus-related Pol polyprotein from transposon 297-like Protein"/>
    <property type="match status" value="1"/>
</dbReference>
<keyword evidence="4" id="KW-1185">Reference proteome</keyword>
<dbReference type="SUPFAM" id="SSF56672">
    <property type="entry name" value="DNA/RNA polymerases"/>
    <property type="match status" value="1"/>
</dbReference>
<dbReference type="AlphaFoldDB" id="A0A6S7GRL0"/>
<evidence type="ECO:0000259" key="2">
    <source>
        <dbReference type="Pfam" id="PF17919"/>
    </source>
</evidence>
<dbReference type="CDD" id="cd01647">
    <property type="entry name" value="RT_LTR"/>
    <property type="match status" value="1"/>
</dbReference>
<feature type="domain" description="Reverse transcriptase/retrotransposon-derived protein RNase H-like" evidence="2">
    <location>
        <begin position="350"/>
        <end position="435"/>
    </location>
</feature>
<dbReference type="InterPro" id="IPR000477">
    <property type="entry name" value="RT_dom"/>
</dbReference>
<evidence type="ECO:0000313" key="4">
    <source>
        <dbReference type="Proteomes" id="UP001152795"/>
    </source>
</evidence>
<reference evidence="3" key="1">
    <citation type="submission" date="2020-04" db="EMBL/GenBank/DDBJ databases">
        <authorList>
            <person name="Alioto T."/>
            <person name="Alioto T."/>
            <person name="Gomez Garrido J."/>
        </authorList>
    </citation>
    <scope>NUCLEOTIDE SEQUENCE</scope>
    <source>
        <strain evidence="3">A484AB</strain>
    </source>
</reference>
<dbReference type="PANTHER" id="PTHR37984:SF7">
    <property type="entry name" value="INTEGRASE CATALYTIC DOMAIN-CONTAINING PROTEIN"/>
    <property type="match status" value="1"/>
</dbReference>